<accession>A0ABV7UGY7</accession>
<sequence>MPTAILHAALIRTQLGGKAIRLDRIAPFYVQKDVGWILDFPHEPLASAKFKRHHLLGDTRART</sequence>
<proteinExistence type="predicted"/>
<comment type="caution">
    <text evidence="1">The sequence shown here is derived from an EMBL/GenBank/DDBJ whole genome shotgun (WGS) entry which is preliminary data.</text>
</comment>
<reference evidence="2" key="1">
    <citation type="journal article" date="2019" name="Int. J. Syst. Evol. Microbiol.">
        <title>The Global Catalogue of Microorganisms (GCM) 10K type strain sequencing project: providing services to taxonomists for standard genome sequencing and annotation.</title>
        <authorList>
            <consortium name="The Broad Institute Genomics Platform"/>
            <consortium name="The Broad Institute Genome Sequencing Center for Infectious Disease"/>
            <person name="Wu L."/>
            <person name="Ma J."/>
        </authorList>
    </citation>
    <scope>NUCLEOTIDE SEQUENCE [LARGE SCALE GENOMIC DNA]</scope>
    <source>
        <strain evidence="2">KCTC 42282</strain>
    </source>
</reference>
<name>A0ABV7UGY7_9HYPH</name>
<keyword evidence="2" id="KW-1185">Reference proteome</keyword>
<dbReference type="RefSeq" id="WP_191320997.1">
    <property type="nucleotide sequence ID" value="NZ_BNCG01000035.1"/>
</dbReference>
<evidence type="ECO:0000313" key="1">
    <source>
        <dbReference type="EMBL" id="MFC3637954.1"/>
    </source>
</evidence>
<organism evidence="1 2">
    <name type="scientific">Camelimonas fluminis</name>
    <dbReference type="NCBI Taxonomy" id="1576911"/>
    <lineage>
        <taxon>Bacteria</taxon>
        <taxon>Pseudomonadati</taxon>
        <taxon>Pseudomonadota</taxon>
        <taxon>Alphaproteobacteria</taxon>
        <taxon>Hyphomicrobiales</taxon>
        <taxon>Chelatococcaceae</taxon>
        <taxon>Camelimonas</taxon>
    </lineage>
</organism>
<gene>
    <name evidence="1" type="ORF">ACFONL_11325</name>
</gene>
<protein>
    <submittedName>
        <fullName evidence="1">Uncharacterized protein</fullName>
    </submittedName>
</protein>
<dbReference type="Proteomes" id="UP001595704">
    <property type="component" value="Unassembled WGS sequence"/>
</dbReference>
<dbReference type="EMBL" id="JBHRYC010000053">
    <property type="protein sequence ID" value="MFC3637954.1"/>
    <property type="molecule type" value="Genomic_DNA"/>
</dbReference>
<evidence type="ECO:0000313" key="2">
    <source>
        <dbReference type="Proteomes" id="UP001595704"/>
    </source>
</evidence>